<gene>
    <name evidence="5" type="ORF">Bpfe_015115</name>
</gene>
<feature type="region of interest" description="Disordered" evidence="1">
    <location>
        <begin position="1360"/>
        <end position="1397"/>
    </location>
</feature>
<feature type="transmembrane region" description="Helical" evidence="2">
    <location>
        <begin position="1405"/>
        <end position="1427"/>
    </location>
</feature>
<feature type="domain" description="Apple" evidence="4">
    <location>
        <begin position="1091"/>
        <end position="1179"/>
    </location>
</feature>
<feature type="domain" description="Apple" evidence="4">
    <location>
        <begin position="954"/>
        <end position="1034"/>
    </location>
</feature>
<feature type="compositionally biased region" description="Polar residues" evidence="1">
    <location>
        <begin position="1378"/>
        <end position="1397"/>
    </location>
</feature>
<accession>A0AAD8F8K9</accession>
<name>A0AAD8F8K9_BIOPF</name>
<reference evidence="5" key="2">
    <citation type="submission" date="2023-04" db="EMBL/GenBank/DDBJ databases">
        <authorList>
            <person name="Bu L."/>
            <person name="Lu L."/>
            <person name="Laidemitt M.R."/>
            <person name="Zhang S.M."/>
            <person name="Mutuku M."/>
            <person name="Mkoji G."/>
            <person name="Steinauer M."/>
            <person name="Loker E.S."/>
        </authorList>
    </citation>
    <scope>NUCLEOTIDE SEQUENCE</scope>
    <source>
        <strain evidence="5">KasaAsao</strain>
        <tissue evidence="5">Whole Snail</tissue>
    </source>
</reference>
<evidence type="ECO:0000259" key="4">
    <source>
        <dbReference type="PROSITE" id="PS50948"/>
    </source>
</evidence>
<keyword evidence="2" id="KW-0472">Membrane</keyword>
<dbReference type="Proteomes" id="UP001233172">
    <property type="component" value="Unassembled WGS sequence"/>
</dbReference>
<dbReference type="EMBL" id="JASAOG010000070">
    <property type="protein sequence ID" value="KAK0055355.1"/>
    <property type="molecule type" value="Genomic_DNA"/>
</dbReference>
<reference evidence="5" key="1">
    <citation type="journal article" date="2023" name="PLoS Negl. Trop. Dis.">
        <title>A genome sequence for Biomphalaria pfeifferi, the major vector snail for the human-infecting parasite Schistosoma mansoni.</title>
        <authorList>
            <person name="Bu L."/>
            <person name="Lu L."/>
            <person name="Laidemitt M.R."/>
            <person name="Zhang S.M."/>
            <person name="Mutuku M."/>
            <person name="Mkoji G."/>
            <person name="Steinauer M."/>
            <person name="Loker E.S."/>
        </authorList>
    </citation>
    <scope>NUCLEOTIDE SEQUENCE</scope>
    <source>
        <strain evidence="5">KasaAsao</strain>
    </source>
</reference>
<feature type="chain" id="PRO_5042177267" description="Apple domain-containing protein" evidence="3">
    <location>
        <begin position="17"/>
        <end position="1447"/>
    </location>
</feature>
<feature type="compositionally biased region" description="Low complexity" evidence="1">
    <location>
        <begin position="1360"/>
        <end position="1377"/>
    </location>
</feature>
<dbReference type="PROSITE" id="PS50948">
    <property type="entry name" value="PAN"/>
    <property type="match status" value="2"/>
</dbReference>
<dbReference type="SUPFAM" id="SSF57414">
    <property type="entry name" value="Hairpin loop containing domain-like"/>
    <property type="match status" value="1"/>
</dbReference>
<protein>
    <recommendedName>
        <fullName evidence="4">Apple domain-containing protein</fullName>
    </recommendedName>
</protein>
<dbReference type="Gene3D" id="3.50.4.10">
    <property type="entry name" value="Hepatocyte Growth Factor"/>
    <property type="match status" value="3"/>
</dbReference>
<dbReference type="CDD" id="cd01099">
    <property type="entry name" value="PAN_AP_HGF"/>
    <property type="match status" value="1"/>
</dbReference>
<dbReference type="PANTHER" id="PTHR36902:SF1">
    <property type="entry name" value="ENRICHED IN SURFACE-LABELED PROTEOME PROTEIN 9"/>
    <property type="match status" value="1"/>
</dbReference>
<keyword evidence="3" id="KW-0732">Signal</keyword>
<dbReference type="Pfam" id="PF00024">
    <property type="entry name" value="PAN_1"/>
    <property type="match status" value="1"/>
</dbReference>
<dbReference type="InterPro" id="IPR058831">
    <property type="entry name" value="LolA-like_dom_2nd"/>
</dbReference>
<organism evidence="5 6">
    <name type="scientific">Biomphalaria pfeifferi</name>
    <name type="common">Bloodfluke planorb</name>
    <name type="synonym">Freshwater snail</name>
    <dbReference type="NCBI Taxonomy" id="112525"/>
    <lineage>
        <taxon>Eukaryota</taxon>
        <taxon>Metazoa</taxon>
        <taxon>Spiralia</taxon>
        <taxon>Lophotrochozoa</taxon>
        <taxon>Mollusca</taxon>
        <taxon>Gastropoda</taxon>
        <taxon>Heterobranchia</taxon>
        <taxon>Euthyneura</taxon>
        <taxon>Panpulmonata</taxon>
        <taxon>Hygrophila</taxon>
        <taxon>Lymnaeoidea</taxon>
        <taxon>Planorbidae</taxon>
        <taxon>Biomphalaria</taxon>
    </lineage>
</organism>
<dbReference type="PANTHER" id="PTHR36902">
    <property type="entry name" value="ENRICHED IN SURFACE-LABELED PROTEOME PROTEIN 9"/>
    <property type="match status" value="1"/>
</dbReference>
<evidence type="ECO:0000313" key="5">
    <source>
        <dbReference type="EMBL" id="KAK0055355.1"/>
    </source>
</evidence>
<comment type="caution">
    <text evidence="5">The sequence shown here is derived from an EMBL/GenBank/DDBJ whole genome shotgun (WGS) entry which is preliminary data.</text>
</comment>
<evidence type="ECO:0000313" key="6">
    <source>
        <dbReference type="Proteomes" id="UP001233172"/>
    </source>
</evidence>
<sequence>MSCLFVMVGLFTLASADFFSCTKPTPVTPAPPMPSIFQTDSYQATVEINILDKNYSMVTQEYLDYQNNIGAIIAFRNGVKTQVIYSYRSGEIFEINFDGLSTCTVKNMSTSPYVSYLGPMFNNINGDIRHIFGSSAALNFASNSSYVFNGTGKVRGLPVNIWTTCLTYPNIKAPIQVTFYFSQPGWNTSWSQQQMPLRVEIKGMAQSSTFGSLATQATPRYFHHMYDFINYLPTVDPTSSVFKPPRRVACVKRINTHPLPKIQTTFKYKAEIVNPSTAQVTHYQVWYNAQAKLVREDTRSKTPDPKVGVTTTVTEIHDFSTDVRYIIDPQGGCSAFPMDSKQSDVNYTDNQSAIIITMKDPNSFFQFNENYKYVGQRLARGITCDVFSTVIPNFNAGGNIVNATFEYYFLPQDWNDISLVGLEPDDLGYPVQLVISADIVDYIRIYNFFDFGEYFVQADAFDATKCTQPDAKMKIQITFPGSYNPSAMDQWKQQLYFLLAEKMQINPLRIGGLSIEADAYSIYASAWILGTAYYAQFQQIDQPSKEHVDDKVIYMVNSPLDCAGLCLENIDFQCNSYEYCIYDRFACRLLQNHMPTVNNTVLANATDCVLNTRPIVGPAVKETPVAVAYLNLVEAVQVKQVFVNLPDASGNTNMYTAINVDVITGKYCQPVPGKTLPNLPNQFSYRIETVKPQQGRVSETFIWYDGVLDIVRYDSRDPYGDNQYMMTYIQDFTRGLSYQINQVTGSCKINALGPGAFDVVNSKPSPDGNLVVSLKSPQSLFYLSDSYRFVGQKTVRGILCDIFESSRGDFSVPALQTSQSSIFKYYFQASEWDYVSPDGTDITHSKPVMLEVEDTTTGFYFAVNFYDFNDQGHSVNYFDTSACYDNDQKNDFLVIFKGQSYHPYLDQAYNSFINSAAQLMASWTHLSPMQFQQLRLTYDDNNDVYLFVTSLGNVPPIDLFTPTMQVGLNSSANYIQVDDEEDCAAACVSTSSFICNSFDYCGGSCLLGQKHSESEGDPTATPENNPCTHYTRTEDGSLATLDVAMIYSKLTDYVYDNLFQITITLPDNTNKTYIASDIRDDLEIPNDPSDTSGSLLRNYVVTPNSKFLDSVINTTYEMVSITDCALSCSQENTFICESFDYSFTTGLCRLTSLHPDEIIPPMPAIINSSIYTNIYSKFYTMDYTLNSAEVFTTKADKRLPNVNSNEMCARACTTNPDFRCESFEICDDGFCNLRKTHLIQAKPSDLTNATSCTHYSRNHLYDYVERDYKTLNSFGDSSSSSHSVPVESAQECANLCSVGELLPSCASFVTCGIDRGSIECTVTTADPTVSKDIGIISDEHCNLYTHVNPLPIINPLNPATARPNTTRPTTALPANPAQPFSANQNANGQDCPSKTKGSNNTSVRVGLGFGTLFLGLLVGGLATFLFMKFKYTRNNPEDSQMLTPWEN</sequence>
<proteinExistence type="predicted"/>
<feature type="signal peptide" evidence="3">
    <location>
        <begin position="1"/>
        <end position="16"/>
    </location>
</feature>
<evidence type="ECO:0000256" key="1">
    <source>
        <dbReference type="SAM" id="MobiDB-lite"/>
    </source>
</evidence>
<evidence type="ECO:0000256" key="2">
    <source>
        <dbReference type="SAM" id="Phobius"/>
    </source>
</evidence>
<evidence type="ECO:0000256" key="3">
    <source>
        <dbReference type="SAM" id="SignalP"/>
    </source>
</evidence>
<dbReference type="Pfam" id="PF25898">
    <property type="entry name" value="LolA_2nd_metazoa"/>
    <property type="match status" value="3"/>
</dbReference>
<keyword evidence="2" id="KW-1133">Transmembrane helix</keyword>
<keyword evidence="6" id="KW-1185">Reference proteome</keyword>
<dbReference type="InterPro" id="IPR003609">
    <property type="entry name" value="Pan_app"/>
</dbReference>
<dbReference type="SMART" id="SM00473">
    <property type="entry name" value="PAN_AP"/>
    <property type="match status" value="3"/>
</dbReference>
<keyword evidence="2" id="KW-0812">Transmembrane</keyword>